<reference evidence="2" key="1">
    <citation type="submission" date="2021-02" db="EMBL/GenBank/DDBJ databases">
        <authorList>
            <person name="Nowell W R."/>
        </authorList>
    </citation>
    <scope>NUCLEOTIDE SEQUENCE</scope>
</reference>
<name>A0A815LJV9_9BILA</name>
<dbReference type="GO" id="GO:0005509">
    <property type="term" value="F:calcium ion binding"/>
    <property type="evidence" value="ECO:0007669"/>
    <property type="project" value="InterPro"/>
</dbReference>
<keyword evidence="1" id="KW-0732">Signal</keyword>
<dbReference type="InterPro" id="IPR001299">
    <property type="entry name" value="Ependymin"/>
</dbReference>
<dbReference type="EMBL" id="CAJNON010000971">
    <property type="protein sequence ID" value="CAF1411074.1"/>
    <property type="molecule type" value="Genomic_DNA"/>
</dbReference>
<comment type="caution">
    <text evidence="2">The sequence shown here is derived from an EMBL/GenBank/DDBJ whole genome shotgun (WGS) entry which is preliminary data.</text>
</comment>
<protein>
    <submittedName>
        <fullName evidence="2">Uncharacterized protein</fullName>
    </submittedName>
</protein>
<dbReference type="Proteomes" id="UP000663891">
    <property type="component" value="Unassembled WGS sequence"/>
</dbReference>
<gene>
    <name evidence="2" type="ORF">VCS650_LOCUS37114</name>
</gene>
<dbReference type="GO" id="GO:0005764">
    <property type="term" value="C:lysosome"/>
    <property type="evidence" value="ECO:0007669"/>
    <property type="project" value="TreeGrafter"/>
</dbReference>
<feature type="signal peptide" evidence="1">
    <location>
        <begin position="1"/>
        <end position="19"/>
    </location>
</feature>
<evidence type="ECO:0000313" key="3">
    <source>
        <dbReference type="Proteomes" id="UP000663891"/>
    </source>
</evidence>
<dbReference type="PANTHER" id="PTHR10697">
    <property type="entry name" value="MAMMALIAN EPENDYMIN-RELATED PROTEIN 1"/>
    <property type="match status" value="1"/>
</dbReference>
<evidence type="ECO:0000256" key="1">
    <source>
        <dbReference type="SAM" id="SignalP"/>
    </source>
</evidence>
<sequence>MFYYISITIIFVLTVGLNAKPTALHTNEPERCCIPKQYSSQISTGAGVKLPNGTTAGSYGYYNFSYDSYQGMVGMRGVSFTIPNQQKSNLWIIENIKTGQTFTIDEDEKKCYKSSLPIKPVNCIPDTATYLHSSTYGYGDKQIMADTWYVNIDQVINYATVSRDGLCVPLGGHVFFTDPTVVSSMTTTDFVPKINDPSIFDIPEECHNAI</sequence>
<evidence type="ECO:0000313" key="2">
    <source>
        <dbReference type="EMBL" id="CAF1411074.1"/>
    </source>
</evidence>
<dbReference type="PANTHER" id="PTHR10697:SF1">
    <property type="entry name" value="MAMMALIAN EPENDYMIN-RELATED PROTEIN 1"/>
    <property type="match status" value="1"/>
</dbReference>
<proteinExistence type="predicted"/>
<organism evidence="2 3">
    <name type="scientific">Adineta steineri</name>
    <dbReference type="NCBI Taxonomy" id="433720"/>
    <lineage>
        <taxon>Eukaryota</taxon>
        <taxon>Metazoa</taxon>
        <taxon>Spiralia</taxon>
        <taxon>Gnathifera</taxon>
        <taxon>Rotifera</taxon>
        <taxon>Eurotatoria</taxon>
        <taxon>Bdelloidea</taxon>
        <taxon>Adinetida</taxon>
        <taxon>Adinetidae</taxon>
        <taxon>Adineta</taxon>
    </lineage>
</organism>
<dbReference type="AlphaFoldDB" id="A0A815LJV9"/>
<dbReference type="OrthoDB" id="10001248at2759"/>
<accession>A0A815LJV9</accession>
<dbReference type="GO" id="GO:0005576">
    <property type="term" value="C:extracellular region"/>
    <property type="evidence" value="ECO:0007669"/>
    <property type="project" value="InterPro"/>
</dbReference>
<feature type="chain" id="PRO_5032458722" evidence="1">
    <location>
        <begin position="20"/>
        <end position="210"/>
    </location>
</feature>
<dbReference type="GO" id="GO:0007160">
    <property type="term" value="P:cell-matrix adhesion"/>
    <property type="evidence" value="ECO:0007669"/>
    <property type="project" value="InterPro"/>
</dbReference>
<dbReference type="Pfam" id="PF00811">
    <property type="entry name" value="Ependymin"/>
    <property type="match status" value="1"/>
</dbReference>